<sequence>MQAMAFTLFDDVRLDIVHDGRADVQLLGPNTIRVSAPSLAIKGMDSSVVKRFGNFVISLKRLASNWILEGNLSSQIDGELLGFQLWKRSSFHDICLHLQGSVTSSVYLLLDHLAGTNSSNHN</sequence>
<organism evidence="1 2">
    <name type="scientific">Hypsibius exemplaris</name>
    <name type="common">Freshwater tardigrade</name>
    <dbReference type="NCBI Taxonomy" id="2072580"/>
    <lineage>
        <taxon>Eukaryota</taxon>
        <taxon>Metazoa</taxon>
        <taxon>Ecdysozoa</taxon>
        <taxon>Tardigrada</taxon>
        <taxon>Eutardigrada</taxon>
        <taxon>Parachela</taxon>
        <taxon>Hypsibioidea</taxon>
        <taxon>Hypsibiidae</taxon>
        <taxon>Hypsibius</taxon>
    </lineage>
</organism>
<keyword evidence="2" id="KW-1185">Reference proteome</keyword>
<name>A0A1W0WWT2_HYPEX</name>
<gene>
    <name evidence="1" type="ORF">BV898_06417</name>
</gene>
<comment type="caution">
    <text evidence="1">The sequence shown here is derived from an EMBL/GenBank/DDBJ whole genome shotgun (WGS) entry which is preliminary data.</text>
</comment>
<protein>
    <submittedName>
        <fullName evidence="1">Uncharacterized protein</fullName>
    </submittedName>
</protein>
<proteinExistence type="predicted"/>
<reference evidence="2" key="1">
    <citation type="submission" date="2017-01" db="EMBL/GenBank/DDBJ databases">
        <title>Comparative genomics of anhydrobiosis in the tardigrade Hypsibius dujardini.</title>
        <authorList>
            <person name="Yoshida Y."/>
            <person name="Koutsovoulos G."/>
            <person name="Laetsch D."/>
            <person name="Stevens L."/>
            <person name="Kumar S."/>
            <person name="Horikawa D."/>
            <person name="Ishino K."/>
            <person name="Komine S."/>
            <person name="Tomita M."/>
            <person name="Blaxter M."/>
            <person name="Arakawa K."/>
        </authorList>
    </citation>
    <scope>NUCLEOTIDE SEQUENCE [LARGE SCALE GENOMIC DNA]</scope>
    <source>
        <strain evidence="2">Z151</strain>
    </source>
</reference>
<evidence type="ECO:0000313" key="2">
    <source>
        <dbReference type="Proteomes" id="UP000192578"/>
    </source>
</evidence>
<dbReference type="EMBL" id="MTYJ01000037">
    <property type="protein sequence ID" value="OQV19645.1"/>
    <property type="molecule type" value="Genomic_DNA"/>
</dbReference>
<evidence type="ECO:0000313" key="1">
    <source>
        <dbReference type="EMBL" id="OQV19645.1"/>
    </source>
</evidence>
<dbReference type="AlphaFoldDB" id="A0A1W0WWT2"/>
<accession>A0A1W0WWT2</accession>
<dbReference type="Proteomes" id="UP000192578">
    <property type="component" value="Unassembled WGS sequence"/>
</dbReference>